<dbReference type="InterPro" id="IPR042112">
    <property type="entry name" value="P_AcTrfase_dom2"/>
</dbReference>
<proteinExistence type="inferred from homology"/>
<dbReference type="InterPro" id="IPR002505">
    <property type="entry name" value="PTA_PTB"/>
</dbReference>
<evidence type="ECO:0000313" key="5">
    <source>
        <dbReference type="EMBL" id="KAB8029713.1"/>
    </source>
</evidence>
<dbReference type="InterPro" id="IPR012147">
    <property type="entry name" value="P_Ac_Bu_trans"/>
</dbReference>
<evidence type="ECO:0000256" key="3">
    <source>
        <dbReference type="ARBA" id="ARBA00023315"/>
    </source>
</evidence>
<organism evidence="5 6">
    <name type="scientific">Fluviispira multicolorata</name>
    <dbReference type="NCBI Taxonomy" id="2654512"/>
    <lineage>
        <taxon>Bacteria</taxon>
        <taxon>Pseudomonadati</taxon>
        <taxon>Bdellovibrionota</taxon>
        <taxon>Oligoflexia</taxon>
        <taxon>Silvanigrellales</taxon>
        <taxon>Silvanigrellaceae</taxon>
        <taxon>Fluviispira</taxon>
    </lineage>
</organism>
<comment type="caution">
    <text evidence="5">The sequence shown here is derived from an EMBL/GenBank/DDBJ whole genome shotgun (WGS) entry which is preliminary data.</text>
</comment>
<evidence type="ECO:0000259" key="4">
    <source>
        <dbReference type="Pfam" id="PF01515"/>
    </source>
</evidence>
<evidence type="ECO:0000256" key="1">
    <source>
        <dbReference type="ARBA" id="ARBA00005656"/>
    </source>
</evidence>
<dbReference type="Proteomes" id="UP000442694">
    <property type="component" value="Unassembled WGS sequence"/>
</dbReference>
<evidence type="ECO:0000313" key="6">
    <source>
        <dbReference type="Proteomes" id="UP000442694"/>
    </source>
</evidence>
<keyword evidence="2 5" id="KW-0808">Transferase</keyword>
<dbReference type="AlphaFoldDB" id="A0A833JBL7"/>
<dbReference type="EMBL" id="WFLN01000007">
    <property type="protein sequence ID" value="KAB8029713.1"/>
    <property type="molecule type" value="Genomic_DNA"/>
</dbReference>
<dbReference type="PANTHER" id="PTHR43356">
    <property type="entry name" value="PHOSPHATE ACETYLTRANSFERASE"/>
    <property type="match status" value="1"/>
</dbReference>
<dbReference type="Gene3D" id="3.40.50.10750">
    <property type="entry name" value="Isocitrate/Isopropylmalate dehydrogenase-like"/>
    <property type="match status" value="1"/>
</dbReference>
<feature type="domain" description="Phosphate acetyl/butaryl transferase" evidence="4">
    <location>
        <begin position="19"/>
        <end position="311"/>
    </location>
</feature>
<evidence type="ECO:0000256" key="2">
    <source>
        <dbReference type="ARBA" id="ARBA00022679"/>
    </source>
</evidence>
<name>A0A833JBL7_9BACT</name>
<dbReference type="PIRSF" id="PIRSF000428">
    <property type="entry name" value="P_Ac_trans"/>
    <property type="match status" value="1"/>
</dbReference>
<dbReference type="Gene3D" id="3.40.50.10950">
    <property type="match status" value="1"/>
</dbReference>
<accession>A0A833JBL7</accession>
<dbReference type="InterPro" id="IPR042113">
    <property type="entry name" value="P_AcTrfase_dom1"/>
</dbReference>
<dbReference type="Pfam" id="PF01515">
    <property type="entry name" value="PTA_PTB"/>
    <property type="match status" value="1"/>
</dbReference>
<gene>
    <name evidence="5" type="ORF">GCL57_09210</name>
</gene>
<dbReference type="SUPFAM" id="SSF53659">
    <property type="entry name" value="Isocitrate/Isopropylmalate dehydrogenase-like"/>
    <property type="match status" value="1"/>
</dbReference>
<keyword evidence="6" id="KW-1185">Reference proteome</keyword>
<sequence>MVVLFNTLNESAKENLFSRAKNKKISLPEGDDERVIKASEILKKELNIQCILGNIEEAKKNKNYTLQAMQSIAEKKGKALSQSVEVMSIDTTFEGGAMLARGEVDAVVSGCLNSTAHVIRAALNTVGLKSNTKVITSAFLLALPKPTQGGESLVLYSDCGVIPQPSSADLADIAFLSQEAFSNWAGKTPQVSFLSFSTTGSAEHSDVQKIRDAFKLFSEKHPQILAEGEVQFDTAVVPEIAKRKNPNGKVQGRTNVFIFPDLDSGNIGYKITQRIGGADAWGPILLGSAKPFSDLSRGASAEDIAHAAILTLALS</sequence>
<keyword evidence="3" id="KW-0012">Acyltransferase</keyword>
<comment type="similarity">
    <text evidence="1">Belongs to the phosphate acetyltransferase and butyryltransferase family.</text>
</comment>
<dbReference type="PANTHER" id="PTHR43356:SF1">
    <property type="entry name" value="PHOSPHATE ACETYLTRANSFERASE EUTD"/>
    <property type="match status" value="1"/>
</dbReference>
<reference evidence="5 6" key="1">
    <citation type="submission" date="2019-10" db="EMBL/GenBank/DDBJ databases">
        <title>New genus of Silvanigrellaceae.</title>
        <authorList>
            <person name="Pitt A."/>
            <person name="Hahn M.W."/>
        </authorList>
    </citation>
    <scope>NUCLEOTIDE SEQUENCE [LARGE SCALE GENOMIC DNA]</scope>
    <source>
        <strain evidence="5 6">33A1-SZDP</strain>
    </source>
</reference>
<protein>
    <submittedName>
        <fullName evidence="5">Phosphate acetyltransferase</fullName>
    </submittedName>
</protein>
<dbReference type="InterPro" id="IPR050500">
    <property type="entry name" value="Phos_Acetyltrans/Butyryltrans"/>
</dbReference>
<dbReference type="GO" id="GO:0016746">
    <property type="term" value="F:acyltransferase activity"/>
    <property type="evidence" value="ECO:0007669"/>
    <property type="project" value="UniProtKB-KW"/>
</dbReference>